<dbReference type="InterPro" id="IPR048324">
    <property type="entry name" value="ZSWIM1-3_RNaseH-like"/>
</dbReference>
<dbReference type="EMBL" id="QXGA01000167">
    <property type="protein sequence ID" value="KAE9150949.1"/>
    <property type="molecule type" value="Genomic_DNA"/>
</dbReference>
<dbReference type="EMBL" id="QXGF01000054">
    <property type="protein sequence ID" value="KAE8948272.1"/>
    <property type="molecule type" value="Genomic_DNA"/>
</dbReference>
<evidence type="ECO:0000313" key="8">
    <source>
        <dbReference type="Proteomes" id="UP000441208"/>
    </source>
</evidence>
<organism evidence="5 7">
    <name type="scientific">Phytophthora fragariae</name>
    <dbReference type="NCBI Taxonomy" id="53985"/>
    <lineage>
        <taxon>Eukaryota</taxon>
        <taxon>Sar</taxon>
        <taxon>Stramenopiles</taxon>
        <taxon>Oomycota</taxon>
        <taxon>Peronosporomycetes</taxon>
        <taxon>Peronosporales</taxon>
        <taxon>Peronosporaceae</taxon>
        <taxon>Phytophthora</taxon>
    </lineage>
</organism>
<dbReference type="Proteomes" id="UP000440732">
    <property type="component" value="Unassembled WGS sequence"/>
</dbReference>
<name>A0A6A3ULB6_9STRA</name>
<accession>A0A6A3ULB6</accession>
<evidence type="ECO:0000259" key="2">
    <source>
        <dbReference type="Pfam" id="PF21056"/>
    </source>
</evidence>
<dbReference type="InterPro" id="IPR052579">
    <property type="entry name" value="Zinc_finger_SWIM"/>
</dbReference>
<evidence type="ECO:0000313" key="6">
    <source>
        <dbReference type="Proteomes" id="UP000429523"/>
    </source>
</evidence>
<feature type="compositionally biased region" description="Basic residues" evidence="1">
    <location>
        <begin position="64"/>
        <end position="76"/>
    </location>
</feature>
<evidence type="ECO:0000313" key="7">
    <source>
        <dbReference type="Proteomes" id="UP000440732"/>
    </source>
</evidence>
<evidence type="ECO:0000313" key="4">
    <source>
        <dbReference type="EMBL" id="KAE9134601.1"/>
    </source>
</evidence>
<dbReference type="Pfam" id="PF21056">
    <property type="entry name" value="ZSWIM1-3_RNaseH-like"/>
    <property type="match status" value="1"/>
</dbReference>
<gene>
    <name evidence="5" type="ORF">PF006_g4697</name>
    <name evidence="4" type="ORF">PF007_g2867</name>
    <name evidence="3" type="ORF">PF009_g2134</name>
</gene>
<dbReference type="Proteomes" id="UP000441208">
    <property type="component" value="Unassembled WGS sequence"/>
</dbReference>
<feature type="region of interest" description="Disordered" evidence="1">
    <location>
        <begin position="1"/>
        <end position="76"/>
    </location>
</feature>
<dbReference type="Proteomes" id="UP000429523">
    <property type="component" value="Unassembled WGS sequence"/>
</dbReference>
<feature type="compositionally biased region" description="Basic and acidic residues" evidence="1">
    <location>
        <begin position="25"/>
        <end position="36"/>
    </location>
</feature>
<evidence type="ECO:0000313" key="5">
    <source>
        <dbReference type="EMBL" id="KAE9150949.1"/>
    </source>
</evidence>
<proteinExistence type="predicted"/>
<protein>
    <recommendedName>
        <fullName evidence="2">ZSWIM1/3 RNaseH-like domain-containing protein</fullName>
    </recommendedName>
</protein>
<dbReference type="PANTHER" id="PTHR31569">
    <property type="entry name" value="SWIM-TYPE DOMAIN-CONTAINING PROTEIN"/>
    <property type="match status" value="1"/>
</dbReference>
<dbReference type="EMBL" id="QXFZ01000080">
    <property type="protein sequence ID" value="KAE9134601.1"/>
    <property type="molecule type" value="Genomic_DNA"/>
</dbReference>
<evidence type="ECO:0000256" key="1">
    <source>
        <dbReference type="SAM" id="MobiDB-lite"/>
    </source>
</evidence>
<comment type="caution">
    <text evidence="5">The sequence shown here is derived from an EMBL/GenBank/DDBJ whole genome shotgun (WGS) entry which is preliminary data.</text>
</comment>
<dbReference type="AlphaFoldDB" id="A0A6A3ULB6"/>
<reference evidence="6 7" key="1">
    <citation type="submission" date="2018-08" db="EMBL/GenBank/DDBJ databases">
        <title>Genomic investigation of the strawberry pathogen Phytophthora fragariae indicates pathogenicity is determined by transcriptional variation in three key races.</title>
        <authorList>
            <person name="Adams T.M."/>
            <person name="Armitage A.D."/>
            <person name="Sobczyk M.K."/>
            <person name="Bates H.J."/>
            <person name="Dunwell J.M."/>
            <person name="Nellist C.F."/>
            <person name="Harrison R.J."/>
        </authorList>
    </citation>
    <scope>NUCLEOTIDE SEQUENCE [LARGE SCALE GENOMIC DNA]</scope>
    <source>
        <strain evidence="5 7">NOV-5</strain>
        <strain evidence="4 8">NOV-71</strain>
        <strain evidence="3 6">NOV-9</strain>
    </source>
</reference>
<dbReference type="PANTHER" id="PTHR31569:SF4">
    <property type="entry name" value="SWIM-TYPE DOMAIN-CONTAINING PROTEIN"/>
    <property type="match status" value="1"/>
</dbReference>
<sequence length="208" mass="23461">MSMEMATRARSGSTQKRPLPADSVDDSKEEVSDAGERLPSSSPSRADSAETTSSASEPGERHTVIPHRVGRPSSRRGRLSKPIWLLTKLSRPSQFPEVLLIDATHGSNRFKYKVFSFMAHATFGKVQFVQHALLQNEQRPTLLTAMEEFKANNPEWKKLRCILIDKDFTEMSALKKAFPDVTILLCQFHVSKYLREEIASADYGFSSW</sequence>
<feature type="domain" description="ZSWIM1/3 RNaseH-like" evidence="2">
    <location>
        <begin position="93"/>
        <end position="184"/>
    </location>
</feature>
<evidence type="ECO:0000313" key="3">
    <source>
        <dbReference type="EMBL" id="KAE8948272.1"/>
    </source>
</evidence>